<sequence>MTTAAGPIMNTNNASFTTGRNKQHPKFKKNWNVQCDYCKLMEHAKVDCYRLIGYPPNFKFKKKFGNPNDPNVHGGYQRTQAHFVNNDTGRIYNDAGPSRAAYTDSNRDLPNNNQSGMMFDSHKGGGPFGTYFRDWCRGPGPSNYFHNQYSQLQHHMDNPQHYAQFHKLIDKDNMGESSANIRNFTEPFNMRASSKEFWIIDIGASNHMISNKNMLTNEVIIPISVNNKQDLSSGKVFEIGEEHDGLYQMQHKKPVHTNNQPLKGMITTKNKVDILLWHKRLGHASIGAVKQLFYLNHNEYHFKTLGCLFYANSLPPGDKFALRVVPVVHVIFNHLRPPDSLLNVKLDEAALLDD</sequence>
<feature type="compositionally biased region" description="Polar residues" evidence="1">
    <location>
        <begin position="1"/>
        <end position="20"/>
    </location>
</feature>
<name>A0ABQ7U9H9_SOLTU</name>
<comment type="caution">
    <text evidence="2">The sequence shown here is derived from an EMBL/GenBank/DDBJ whole genome shotgun (WGS) entry which is preliminary data.</text>
</comment>
<reference evidence="2 3" key="1">
    <citation type="journal article" date="2021" name="bioRxiv">
        <title>Chromosome-scale and haplotype-resolved genome assembly of a tetraploid potato cultivar.</title>
        <authorList>
            <person name="Sun H."/>
            <person name="Jiao W.-B."/>
            <person name="Krause K."/>
            <person name="Campoy J.A."/>
            <person name="Goel M."/>
            <person name="Folz-Donahue K."/>
            <person name="Kukat C."/>
            <person name="Huettel B."/>
            <person name="Schneeberger K."/>
        </authorList>
    </citation>
    <scope>NUCLEOTIDE SEQUENCE [LARGE SCALE GENOMIC DNA]</scope>
    <source>
        <strain evidence="2">SolTubOtavaFocal</strain>
        <tissue evidence="2">Leaves</tissue>
    </source>
</reference>
<accession>A0ABQ7U9H9</accession>
<dbReference type="Proteomes" id="UP000826656">
    <property type="component" value="Unassembled WGS sequence"/>
</dbReference>
<evidence type="ECO:0000256" key="1">
    <source>
        <dbReference type="SAM" id="MobiDB-lite"/>
    </source>
</evidence>
<feature type="region of interest" description="Disordered" evidence="1">
    <location>
        <begin position="1"/>
        <end position="24"/>
    </location>
</feature>
<protein>
    <recommendedName>
        <fullName evidence="4">GAG-pre-integrase domain-containing protein</fullName>
    </recommendedName>
</protein>
<evidence type="ECO:0000313" key="2">
    <source>
        <dbReference type="EMBL" id="KAH0742923.1"/>
    </source>
</evidence>
<organism evidence="2 3">
    <name type="scientific">Solanum tuberosum</name>
    <name type="common">Potato</name>
    <dbReference type="NCBI Taxonomy" id="4113"/>
    <lineage>
        <taxon>Eukaryota</taxon>
        <taxon>Viridiplantae</taxon>
        <taxon>Streptophyta</taxon>
        <taxon>Embryophyta</taxon>
        <taxon>Tracheophyta</taxon>
        <taxon>Spermatophyta</taxon>
        <taxon>Magnoliopsida</taxon>
        <taxon>eudicotyledons</taxon>
        <taxon>Gunneridae</taxon>
        <taxon>Pentapetalae</taxon>
        <taxon>asterids</taxon>
        <taxon>lamiids</taxon>
        <taxon>Solanales</taxon>
        <taxon>Solanaceae</taxon>
        <taxon>Solanoideae</taxon>
        <taxon>Solaneae</taxon>
        <taxon>Solanum</taxon>
    </lineage>
</organism>
<dbReference type="EMBL" id="JAIVGD010000023">
    <property type="protein sequence ID" value="KAH0742923.1"/>
    <property type="molecule type" value="Genomic_DNA"/>
</dbReference>
<evidence type="ECO:0008006" key="4">
    <source>
        <dbReference type="Google" id="ProtNLM"/>
    </source>
</evidence>
<evidence type="ECO:0000313" key="3">
    <source>
        <dbReference type="Proteomes" id="UP000826656"/>
    </source>
</evidence>
<proteinExistence type="predicted"/>
<keyword evidence="3" id="KW-1185">Reference proteome</keyword>
<gene>
    <name evidence="2" type="ORF">KY290_030916</name>
</gene>